<name>G0VLM9_MEGEL</name>
<organism evidence="6 7">
    <name type="scientific">Megasphaera elsdenii DSM 20460</name>
    <dbReference type="NCBI Taxonomy" id="1064535"/>
    <lineage>
        <taxon>Bacteria</taxon>
        <taxon>Bacillati</taxon>
        <taxon>Bacillota</taxon>
        <taxon>Negativicutes</taxon>
        <taxon>Veillonellales</taxon>
        <taxon>Veillonellaceae</taxon>
        <taxon>Megasphaera</taxon>
    </lineage>
</organism>
<dbReference type="GeneID" id="97492441"/>
<evidence type="ECO:0000256" key="5">
    <source>
        <dbReference type="SAM" id="Phobius"/>
    </source>
</evidence>
<evidence type="ECO:0000256" key="2">
    <source>
        <dbReference type="ARBA" id="ARBA00022692"/>
    </source>
</evidence>
<dbReference type="PANTHER" id="PTHR30520:SF2">
    <property type="entry name" value="INNER MEMBRANE PROTEIN YFDC"/>
    <property type="match status" value="1"/>
</dbReference>
<evidence type="ECO:0000256" key="3">
    <source>
        <dbReference type="ARBA" id="ARBA00022989"/>
    </source>
</evidence>
<feature type="transmembrane region" description="Helical" evidence="5">
    <location>
        <begin position="184"/>
        <end position="200"/>
    </location>
</feature>
<feature type="transmembrane region" description="Helical" evidence="5">
    <location>
        <begin position="84"/>
        <end position="104"/>
    </location>
</feature>
<keyword evidence="4 5" id="KW-0472">Membrane</keyword>
<dbReference type="Pfam" id="PF01226">
    <property type="entry name" value="Form_Nir_trans"/>
    <property type="match status" value="1"/>
</dbReference>
<comment type="subcellular location">
    <subcellularLocation>
        <location evidence="1">Membrane</location>
        <topology evidence="1">Multi-pass membrane protein</topology>
    </subcellularLocation>
</comment>
<protein>
    <submittedName>
        <fullName evidence="6">Formate/nitrate transporter</fullName>
    </submittedName>
</protein>
<dbReference type="Proteomes" id="UP000010111">
    <property type="component" value="Chromosome"/>
</dbReference>
<evidence type="ECO:0000313" key="6">
    <source>
        <dbReference type="EMBL" id="CCC74227.1"/>
    </source>
</evidence>
<accession>G0VLM9</accession>
<evidence type="ECO:0000313" key="7">
    <source>
        <dbReference type="Proteomes" id="UP000010111"/>
    </source>
</evidence>
<evidence type="ECO:0000256" key="1">
    <source>
        <dbReference type="ARBA" id="ARBA00004141"/>
    </source>
</evidence>
<dbReference type="RefSeq" id="WP_014016948.1">
    <property type="nucleotide sequence ID" value="NC_015873.1"/>
</dbReference>
<feature type="transmembrane region" description="Helical" evidence="5">
    <location>
        <begin position="207"/>
        <end position="229"/>
    </location>
</feature>
<proteinExistence type="predicted"/>
<keyword evidence="2 5" id="KW-0812">Transmembrane</keyword>
<dbReference type="InterPro" id="IPR000292">
    <property type="entry name" value="For/NO2_transpt"/>
</dbReference>
<dbReference type="EMBL" id="HE576794">
    <property type="protein sequence ID" value="CCC74227.1"/>
    <property type="molecule type" value="Genomic_DNA"/>
</dbReference>
<dbReference type="KEGG" id="med:MELS_2009"/>
<dbReference type="InterPro" id="IPR023271">
    <property type="entry name" value="Aquaporin-like"/>
</dbReference>
<gene>
    <name evidence="6" type="ORF">MELS_2009</name>
</gene>
<reference evidence="6 7" key="1">
    <citation type="journal article" date="2011" name="J. Bacteriol.">
        <title>Genome Sequence of the Ruminal Bacterium Megasphaera elsdenii.</title>
        <authorList>
            <person name="Marx H."/>
            <person name="Graf A.B."/>
            <person name="Tatto N."/>
            <person name="Thallinger G.G."/>
            <person name="Mattanovich D."/>
            <person name="Sauer M."/>
        </authorList>
    </citation>
    <scope>NUCLEOTIDE SEQUENCE [LARGE SCALE GENOMIC DNA]</scope>
    <source>
        <strain evidence="6 7">DSM 20460</strain>
    </source>
</reference>
<dbReference type="Gene3D" id="1.20.1080.10">
    <property type="entry name" value="Glycerol uptake facilitator protein"/>
    <property type="match status" value="1"/>
</dbReference>
<keyword evidence="7" id="KW-1185">Reference proteome</keyword>
<dbReference type="eggNOG" id="COG2116">
    <property type="taxonomic scope" value="Bacteria"/>
</dbReference>
<dbReference type="STRING" id="1064535.MELS_2009"/>
<dbReference type="AlphaFoldDB" id="G0VLM9"/>
<evidence type="ECO:0000256" key="4">
    <source>
        <dbReference type="ARBA" id="ARBA00023136"/>
    </source>
</evidence>
<dbReference type="PANTHER" id="PTHR30520">
    <property type="entry name" value="FORMATE TRANSPORTER-RELATED"/>
    <property type="match status" value="1"/>
</dbReference>
<sequence>MIKRCNHDCDFSCQQSEDQKMRVIVEEHEKLSPNLIFEIIRHDGELELERPAWPLILSALAAGLMISFSFYFRSIIHVYVGQAPWTGAITGFGYTTGFLIVILGRLQLFTENTITTVIPVFRVPCWENFRKLLRLWGIVFGANIVGTAIAALFMSSPVFTTPEITQCLLTVSHHIMAPDAMDNIMRGIPAGMLIAAIVWIMPMSRSFAFFTILTFTYFISIGNFAHVVVGSCEAAYDVLMGGSDLYDYFFRFLLPTGLGNIIGGTGVFTLLVSAQVRSENGKQLD</sequence>
<dbReference type="GO" id="GO:0005886">
    <property type="term" value="C:plasma membrane"/>
    <property type="evidence" value="ECO:0007669"/>
    <property type="project" value="TreeGrafter"/>
</dbReference>
<feature type="transmembrane region" description="Helical" evidence="5">
    <location>
        <begin position="249"/>
        <end position="272"/>
    </location>
</feature>
<dbReference type="HOGENOM" id="CLU_061519_1_0_9"/>
<keyword evidence="3 5" id="KW-1133">Transmembrane helix</keyword>
<feature type="transmembrane region" description="Helical" evidence="5">
    <location>
        <begin position="132"/>
        <end position="153"/>
    </location>
</feature>
<dbReference type="GO" id="GO:0015499">
    <property type="term" value="F:formate transmembrane transporter activity"/>
    <property type="evidence" value="ECO:0007669"/>
    <property type="project" value="TreeGrafter"/>
</dbReference>
<feature type="transmembrane region" description="Helical" evidence="5">
    <location>
        <begin position="52"/>
        <end position="72"/>
    </location>
</feature>